<keyword evidence="9" id="KW-1185">Reference proteome</keyword>
<feature type="transmembrane region" description="Helical" evidence="7">
    <location>
        <begin position="206"/>
        <end position="227"/>
    </location>
</feature>
<comment type="subcellular location">
    <subcellularLocation>
        <location evidence="1">Membrane</location>
        <topology evidence="1">Multi-pass membrane protein</topology>
    </subcellularLocation>
</comment>
<dbReference type="Proteomes" id="UP001596407">
    <property type="component" value="Unassembled WGS sequence"/>
</dbReference>
<dbReference type="RefSeq" id="WP_276282503.1">
    <property type="nucleotide sequence ID" value="NZ_CP119810.1"/>
</dbReference>
<name>A0ABD5WJJ6_9EURY</name>
<keyword evidence="5 7" id="KW-0472">Membrane</keyword>
<organism evidence="8 9">
    <name type="scientific">Halorussus caseinilyticus</name>
    <dbReference type="NCBI Taxonomy" id="3034025"/>
    <lineage>
        <taxon>Archaea</taxon>
        <taxon>Methanobacteriati</taxon>
        <taxon>Methanobacteriota</taxon>
        <taxon>Stenosarchaea group</taxon>
        <taxon>Halobacteria</taxon>
        <taxon>Halobacteriales</taxon>
        <taxon>Haladaptataceae</taxon>
        <taxon>Halorussus</taxon>
    </lineage>
</organism>
<evidence type="ECO:0000256" key="2">
    <source>
        <dbReference type="ARBA" id="ARBA00009773"/>
    </source>
</evidence>
<keyword evidence="3 7" id="KW-0812">Transmembrane</keyword>
<evidence type="ECO:0000256" key="7">
    <source>
        <dbReference type="SAM" id="Phobius"/>
    </source>
</evidence>
<reference evidence="8 9" key="1">
    <citation type="journal article" date="2019" name="Int. J. Syst. Evol. Microbiol.">
        <title>The Global Catalogue of Microorganisms (GCM) 10K type strain sequencing project: providing services to taxonomists for standard genome sequencing and annotation.</title>
        <authorList>
            <consortium name="The Broad Institute Genomics Platform"/>
            <consortium name="The Broad Institute Genome Sequencing Center for Infectious Disease"/>
            <person name="Wu L."/>
            <person name="Ma J."/>
        </authorList>
    </citation>
    <scope>NUCLEOTIDE SEQUENCE [LARGE SCALE GENOMIC DNA]</scope>
    <source>
        <strain evidence="8 9">DT72</strain>
    </source>
</reference>
<evidence type="ECO:0000256" key="5">
    <source>
        <dbReference type="ARBA" id="ARBA00023136"/>
    </source>
</evidence>
<dbReference type="GO" id="GO:0016020">
    <property type="term" value="C:membrane"/>
    <property type="evidence" value="ECO:0007669"/>
    <property type="project" value="UniProtKB-SubCell"/>
</dbReference>
<feature type="transmembrane region" description="Helical" evidence="7">
    <location>
        <begin position="239"/>
        <end position="261"/>
    </location>
</feature>
<comment type="similarity">
    <text evidence="2">Belongs to the autoinducer-2 exporter (AI-2E) (TC 2.A.86) family.</text>
</comment>
<evidence type="ECO:0000256" key="3">
    <source>
        <dbReference type="ARBA" id="ARBA00022692"/>
    </source>
</evidence>
<dbReference type="Pfam" id="PF01594">
    <property type="entry name" value="AI-2E_transport"/>
    <property type="match status" value="1"/>
</dbReference>
<accession>A0ABD5WJJ6</accession>
<feature type="transmembrane region" description="Helical" evidence="7">
    <location>
        <begin position="145"/>
        <end position="170"/>
    </location>
</feature>
<dbReference type="InterPro" id="IPR002549">
    <property type="entry name" value="AI-2E-like"/>
</dbReference>
<feature type="transmembrane region" description="Helical" evidence="7">
    <location>
        <begin position="319"/>
        <end position="344"/>
    </location>
</feature>
<protein>
    <submittedName>
        <fullName evidence="8">AI-2E family transporter</fullName>
    </submittedName>
</protein>
<proteinExistence type="inferred from homology"/>
<keyword evidence="4 7" id="KW-1133">Transmembrane helix</keyword>
<evidence type="ECO:0000256" key="1">
    <source>
        <dbReference type="ARBA" id="ARBA00004141"/>
    </source>
</evidence>
<comment type="caution">
    <text evidence="8">The sequence shown here is derived from an EMBL/GenBank/DDBJ whole genome shotgun (WGS) entry which is preliminary data.</text>
</comment>
<sequence length="391" mass="42127">MNWNDFIDRDRNRIAWWLYLLALALGVVYVGYSFVGMFVLGVFLYYASRPICERVGAHVDRDGVAAALTLLGIVTPILVVVGYVLVAGLRDAASLSGTPGSILAPLLNVESLSTNQQDLVNTLLNNPQQVQSVDTGRIRQLANAVLSALGAVVGLAVLLSLSFGFAFFLLRDDDRIAAWFRDEIAPKGTTGHAYAHAVDDELETVFYGNVLFVFTMAILSAVVYYGFNFVAPPALTIPFAVLLALLTGVASLVPLVVGKIVYVPLVGYLAWVAAGQGGPAMIYPIGLLVVSFLVLDILPQTFLQPYISGNQIHMGVMMFAYILGPMLFGWYGFFLLPLFFVLVIQAVRIVVTDLIHGEELTPDVDAAPSLGKRDLGQSGEDDGDESASTSS</sequence>
<evidence type="ECO:0000256" key="4">
    <source>
        <dbReference type="ARBA" id="ARBA00022989"/>
    </source>
</evidence>
<gene>
    <name evidence="8" type="ORF">ACFQJ6_00485</name>
</gene>
<dbReference type="GeneID" id="79305262"/>
<dbReference type="EMBL" id="JBHSZH010000001">
    <property type="protein sequence ID" value="MFC7078831.1"/>
    <property type="molecule type" value="Genomic_DNA"/>
</dbReference>
<evidence type="ECO:0000256" key="6">
    <source>
        <dbReference type="SAM" id="MobiDB-lite"/>
    </source>
</evidence>
<dbReference type="AlphaFoldDB" id="A0ABD5WJJ6"/>
<evidence type="ECO:0000313" key="9">
    <source>
        <dbReference type="Proteomes" id="UP001596407"/>
    </source>
</evidence>
<evidence type="ECO:0000313" key="8">
    <source>
        <dbReference type="EMBL" id="MFC7078831.1"/>
    </source>
</evidence>
<feature type="transmembrane region" description="Helical" evidence="7">
    <location>
        <begin position="16"/>
        <end position="46"/>
    </location>
</feature>
<feature type="transmembrane region" description="Helical" evidence="7">
    <location>
        <begin position="66"/>
        <end position="86"/>
    </location>
</feature>
<feature type="region of interest" description="Disordered" evidence="6">
    <location>
        <begin position="363"/>
        <end position="391"/>
    </location>
</feature>